<feature type="transmembrane region" description="Helical" evidence="5">
    <location>
        <begin position="106"/>
        <end position="126"/>
    </location>
</feature>
<dbReference type="AlphaFoldDB" id="A0A4Z1HPC3"/>
<dbReference type="Gene3D" id="1.20.1250.20">
    <property type="entry name" value="MFS general substrate transporter like domains"/>
    <property type="match status" value="1"/>
</dbReference>
<evidence type="ECO:0000313" key="7">
    <source>
        <dbReference type="Proteomes" id="UP000297229"/>
    </source>
</evidence>
<sequence length="289" mass="31136">MVNYISVRGSSPVRSGVDYIPLALAELFGIMLSGAMINKFGHYIPFIFIGQTICAIGTGLLTTLNITTSTIDWATFLVICGFGIGMGINAPHVAIQAVFNDEGDVFVANGVATFFSQLGGSIAVSIGNSFLVNGLAKEVPRHTSAISPQAVIDAGPFAVQNISADSTIVNAVQESYANSISHVFIFATAIVCFSMPMAAGMEWLNLNTISQGRKHGETKHENSKNEALKNELHQRYDRAYKQDYCAVKFVHVPPSFERNFLTKTGLMTGRQAFTTPRRGSRMASAPTEA</sequence>
<dbReference type="PANTHER" id="PTHR23501">
    <property type="entry name" value="MAJOR FACILITATOR SUPERFAMILY"/>
    <property type="match status" value="1"/>
</dbReference>
<reference evidence="6 7" key="1">
    <citation type="submission" date="2017-12" db="EMBL/GenBank/DDBJ databases">
        <title>Comparative genomics of Botrytis spp.</title>
        <authorList>
            <person name="Valero-Jimenez C.A."/>
            <person name="Tapia P."/>
            <person name="Veloso J."/>
            <person name="Silva-Moreno E."/>
            <person name="Staats M."/>
            <person name="Valdes J.H."/>
            <person name="Van Kan J.A.L."/>
        </authorList>
    </citation>
    <scope>NUCLEOTIDE SEQUENCE [LARGE SCALE GENOMIC DNA]</scope>
    <source>
        <strain evidence="6 7">Be9601</strain>
    </source>
</reference>
<dbReference type="PANTHER" id="PTHR23501:SF199">
    <property type="entry name" value="MFS EFFLUX TRANSPORTER INPD-RELATED"/>
    <property type="match status" value="1"/>
</dbReference>
<evidence type="ECO:0000256" key="1">
    <source>
        <dbReference type="ARBA" id="ARBA00004141"/>
    </source>
</evidence>
<evidence type="ECO:0000256" key="2">
    <source>
        <dbReference type="ARBA" id="ARBA00022692"/>
    </source>
</evidence>
<comment type="caution">
    <text evidence="6">The sequence shown here is derived from an EMBL/GenBank/DDBJ whole genome shotgun (WGS) entry which is preliminary data.</text>
</comment>
<dbReference type="GO" id="GO:0005886">
    <property type="term" value="C:plasma membrane"/>
    <property type="evidence" value="ECO:0007669"/>
    <property type="project" value="TreeGrafter"/>
</dbReference>
<evidence type="ECO:0000313" key="6">
    <source>
        <dbReference type="EMBL" id="TGO50665.1"/>
    </source>
</evidence>
<evidence type="ECO:0000256" key="5">
    <source>
        <dbReference type="SAM" id="Phobius"/>
    </source>
</evidence>
<accession>A0A4Z1HPC3</accession>
<keyword evidence="7" id="KW-1185">Reference proteome</keyword>
<keyword evidence="3 5" id="KW-1133">Transmembrane helix</keyword>
<feature type="transmembrane region" description="Helical" evidence="5">
    <location>
        <begin position="44"/>
        <end position="67"/>
    </location>
</feature>
<comment type="subcellular location">
    <subcellularLocation>
        <location evidence="1">Membrane</location>
        <topology evidence="1">Multi-pass membrane protein</topology>
    </subcellularLocation>
</comment>
<dbReference type="EMBL" id="PQXM01001794">
    <property type="protein sequence ID" value="TGO50665.1"/>
    <property type="molecule type" value="Genomic_DNA"/>
</dbReference>
<dbReference type="SUPFAM" id="SSF103473">
    <property type="entry name" value="MFS general substrate transporter"/>
    <property type="match status" value="1"/>
</dbReference>
<organism evidence="6 7">
    <name type="scientific">Botrytis elliptica</name>
    <dbReference type="NCBI Taxonomy" id="278938"/>
    <lineage>
        <taxon>Eukaryota</taxon>
        <taxon>Fungi</taxon>
        <taxon>Dikarya</taxon>
        <taxon>Ascomycota</taxon>
        <taxon>Pezizomycotina</taxon>
        <taxon>Leotiomycetes</taxon>
        <taxon>Helotiales</taxon>
        <taxon>Sclerotiniaceae</taxon>
        <taxon>Botrytis</taxon>
    </lineage>
</organism>
<evidence type="ECO:0008006" key="8">
    <source>
        <dbReference type="Google" id="ProtNLM"/>
    </source>
</evidence>
<protein>
    <recommendedName>
        <fullName evidence="8">Major facilitator superfamily (MFS) profile domain-containing protein</fullName>
    </recommendedName>
</protein>
<evidence type="ECO:0000256" key="3">
    <source>
        <dbReference type="ARBA" id="ARBA00022989"/>
    </source>
</evidence>
<gene>
    <name evidence="6" type="ORF">BELL_1796g00010</name>
</gene>
<keyword evidence="4 5" id="KW-0472">Membrane</keyword>
<feature type="transmembrane region" description="Helical" evidence="5">
    <location>
        <begin position="20"/>
        <end position="37"/>
    </location>
</feature>
<evidence type="ECO:0000256" key="4">
    <source>
        <dbReference type="ARBA" id="ARBA00023136"/>
    </source>
</evidence>
<dbReference type="GO" id="GO:0022857">
    <property type="term" value="F:transmembrane transporter activity"/>
    <property type="evidence" value="ECO:0007669"/>
    <property type="project" value="TreeGrafter"/>
</dbReference>
<name>A0A4Z1HPC3_9HELO</name>
<dbReference type="InterPro" id="IPR036259">
    <property type="entry name" value="MFS_trans_sf"/>
</dbReference>
<dbReference type="Proteomes" id="UP000297229">
    <property type="component" value="Unassembled WGS sequence"/>
</dbReference>
<feature type="transmembrane region" description="Helical" evidence="5">
    <location>
        <begin position="183"/>
        <end position="204"/>
    </location>
</feature>
<proteinExistence type="predicted"/>
<keyword evidence="2 5" id="KW-0812">Transmembrane</keyword>
<feature type="transmembrane region" description="Helical" evidence="5">
    <location>
        <begin position="73"/>
        <end position="94"/>
    </location>
</feature>